<evidence type="ECO:0000313" key="3">
    <source>
        <dbReference type="EMBL" id="CAG8486627.1"/>
    </source>
</evidence>
<feature type="domain" description="Myb-like" evidence="1">
    <location>
        <begin position="1"/>
        <end position="44"/>
    </location>
</feature>
<dbReference type="InterPro" id="IPR001005">
    <property type="entry name" value="SANT/Myb"/>
</dbReference>
<dbReference type="OrthoDB" id="2143914at2759"/>
<dbReference type="PROSITE" id="PS51294">
    <property type="entry name" value="HTH_MYB"/>
    <property type="match status" value="1"/>
</dbReference>
<evidence type="ECO:0000259" key="1">
    <source>
        <dbReference type="PROSITE" id="PS50090"/>
    </source>
</evidence>
<evidence type="ECO:0000259" key="2">
    <source>
        <dbReference type="PROSITE" id="PS51294"/>
    </source>
</evidence>
<sequence length="111" mass="13134">MVWSSSEDTALVGLYRLYGPRWLDISRILGKSAHQCSHRWRNIRPGINTTPLTAVEHDAVSRLYHIHGPRWARISEELPDRTRTMIKNSREERRTEEQHIRTKMSIIYLLN</sequence>
<dbReference type="GO" id="GO:0000981">
    <property type="term" value="F:DNA-binding transcription factor activity, RNA polymerase II-specific"/>
    <property type="evidence" value="ECO:0007669"/>
    <property type="project" value="TreeGrafter"/>
</dbReference>
<dbReference type="InterPro" id="IPR009057">
    <property type="entry name" value="Homeodomain-like_sf"/>
</dbReference>
<dbReference type="EMBL" id="CAJVPJ010000150">
    <property type="protein sequence ID" value="CAG8486627.1"/>
    <property type="molecule type" value="Genomic_DNA"/>
</dbReference>
<dbReference type="SUPFAM" id="SSF46689">
    <property type="entry name" value="Homeodomain-like"/>
    <property type="match status" value="1"/>
</dbReference>
<gene>
    <name evidence="3" type="ORF">POCULU_LOCUS1836</name>
</gene>
<comment type="caution">
    <text evidence="3">The sequence shown here is derived from an EMBL/GenBank/DDBJ whole genome shotgun (WGS) entry which is preliminary data.</text>
</comment>
<dbReference type="GO" id="GO:0005634">
    <property type="term" value="C:nucleus"/>
    <property type="evidence" value="ECO:0007669"/>
    <property type="project" value="TreeGrafter"/>
</dbReference>
<reference evidence="3" key="1">
    <citation type="submission" date="2021-06" db="EMBL/GenBank/DDBJ databases">
        <authorList>
            <person name="Kallberg Y."/>
            <person name="Tangrot J."/>
            <person name="Rosling A."/>
        </authorList>
    </citation>
    <scope>NUCLEOTIDE SEQUENCE</scope>
    <source>
        <strain evidence="3">IA702</strain>
    </source>
</reference>
<dbReference type="AlphaFoldDB" id="A0A9N8WLH7"/>
<dbReference type="PROSITE" id="PS50090">
    <property type="entry name" value="MYB_LIKE"/>
    <property type="match status" value="1"/>
</dbReference>
<dbReference type="InterPro" id="IPR017930">
    <property type="entry name" value="Myb_dom"/>
</dbReference>
<dbReference type="Proteomes" id="UP000789572">
    <property type="component" value="Unassembled WGS sequence"/>
</dbReference>
<protein>
    <submittedName>
        <fullName evidence="3">11117_t:CDS:1</fullName>
    </submittedName>
</protein>
<dbReference type="PANTHER" id="PTHR45614">
    <property type="entry name" value="MYB PROTEIN-RELATED"/>
    <property type="match status" value="1"/>
</dbReference>
<dbReference type="InterPro" id="IPR050560">
    <property type="entry name" value="MYB_TF"/>
</dbReference>
<keyword evidence="4" id="KW-1185">Reference proteome</keyword>
<name>A0A9N8WLH7_9GLOM</name>
<dbReference type="Gene3D" id="1.10.10.60">
    <property type="entry name" value="Homeodomain-like"/>
    <property type="match status" value="2"/>
</dbReference>
<organism evidence="3 4">
    <name type="scientific">Paraglomus occultum</name>
    <dbReference type="NCBI Taxonomy" id="144539"/>
    <lineage>
        <taxon>Eukaryota</taxon>
        <taxon>Fungi</taxon>
        <taxon>Fungi incertae sedis</taxon>
        <taxon>Mucoromycota</taxon>
        <taxon>Glomeromycotina</taxon>
        <taxon>Glomeromycetes</taxon>
        <taxon>Paraglomerales</taxon>
        <taxon>Paraglomeraceae</taxon>
        <taxon>Paraglomus</taxon>
    </lineage>
</organism>
<proteinExistence type="predicted"/>
<dbReference type="GO" id="GO:0000978">
    <property type="term" value="F:RNA polymerase II cis-regulatory region sequence-specific DNA binding"/>
    <property type="evidence" value="ECO:0007669"/>
    <property type="project" value="TreeGrafter"/>
</dbReference>
<accession>A0A9N8WLH7</accession>
<dbReference type="CDD" id="cd00167">
    <property type="entry name" value="SANT"/>
    <property type="match status" value="2"/>
</dbReference>
<dbReference type="SMART" id="SM00717">
    <property type="entry name" value="SANT"/>
    <property type="match status" value="2"/>
</dbReference>
<dbReference type="Pfam" id="PF13921">
    <property type="entry name" value="Myb_DNA-bind_6"/>
    <property type="match status" value="1"/>
</dbReference>
<feature type="domain" description="HTH myb-type" evidence="2">
    <location>
        <begin position="1"/>
        <end position="47"/>
    </location>
</feature>
<evidence type="ECO:0000313" key="4">
    <source>
        <dbReference type="Proteomes" id="UP000789572"/>
    </source>
</evidence>